<feature type="transmembrane region" description="Helical" evidence="1">
    <location>
        <begin position="50"/>
        <end position="71"/>
    </location>
</feature>
<evidence type="ECO:0000313" key="3">
    <source>
        <dbReference type="Proteomes" id="UP000829685"/>
    </source>
</evidence>
<dbReference type="Proteomes" id="UP000829685">
    <property type="component" value="Unassembled WGS sequence"/>
</dbReference>
<accession>A0A9P9WE42</accession>
<organism evidence="2 3">
    <name type="scientific">Neoarthrinium moseri</name>
    <dbReference type="NCBI Taxonomy" id="1658444"/>
    <lineage>
        <taxon>Eukaryota</taxon>
        <taxon>Fungi</taxon>
        <taxon>Dikarya</taxon>
        <taxon>Ascomycota</taxon>
        <taxon>Pezizomycotina</taxon>
        <taxon>Sordariomycetes</taxon>
        <taxon>Xylariomycetidae</taxon>
        <taxon>Amphisphaeriales</taxon>
        <taxon>Apiosporaceae</taxon>
        <taxon>Neoarthrinium</taxon>
    </lineage>
</organism>
<keyword evidence="1" id="KW-1133">Transmembrane helix</keyword>
<dbReference type="AlphaFoldDB" id="A0A9P9WE42"/>
<proteinExistence type="predicted"/>
<evidence type="ECO:0000313" key="2">
    <source>
        <dbReference type="EMBL" id="KAI1859126.1"/>
    </source>
</evidence>
<feature type="transmembrane region" description="Helical" evidence="1">
    <location>
        <begin position="199"/>
        <end position="217"/>
    </location>
</feature>
<feature type="transmembrane region" description="Helical" evidence="1">
    <location>
        <begin position="141"/>
        <end position="161"/>
    </location>
</feature>
<comment type="caution">
    <text evidence="2">The sequence shown here is derived from an EMBL/GenBank/DDBJ whole genome shotgun (WGS) entry which is preliminary data.</text>
</comment>
<keyword evidence="1" id="KW-0472">Membrane</keyword>
<feature type="transmembrane region" description="Helical" evidence="1">
    <location>
        <begin position="229"/>
        <end position="255"/>
    </location>
</feature>
<name>A0A9P9WE42_9PEZI</name>
<gene>
    <name evidence="2" type="ORF">JX265_010603</name>
</gene>
<reference evidence="2" key="1">
    <citation type="submission" date="2021-03" db="EMBL/GenBank/DDBJ databases">
        <title>Revisited historic fungal species revealed as producer of novel bioactive compounds through whole genome sequencing and comparative genomics.</title>
        <authorList>
            <person name="Vignolle G.A."/>
            <person name="Hochenegger N."/>
            <person name="Mach R.L."/>
            <person name="Mach-Aigner A.R."/>
            <person name="Javad Rahimi M."/>
            <person name="Salim K.A."/>
            <person name="Chan C.M."/>
            <person name="Lim L.B.L."/>
            <person name="Cai F."/>
            <person name="Druzhinina I.S."/>
            <person name="U'Ren J.M."/>
            <person name="Derntl C."/>
        </authorList>
    </citation>
    <scope>NUCLEOTIDE SEQUENCE</scope>
    <source>
        <strain evidence="2">TUCIM 5799</strain>
    </source>
</reference>
<feature type="transmembrane region" description="Helical" evidence="1">
    <location>
        <begin position="16"/>
        <end position="38"/>
    </location>
</feature>
<evidence type="ECO:0000256" key="1">
    <source>
        <dbReference type="SAM" id="Phobius"/>
    </source>
</evidence>
<dbReference type="EMBL" id="JAFIMR010000035">
    <property type="protein sequence ID" value="KAI1859126.1"/>
    <property type="molecule type" value="Genomic_DNA"/>
</dbReference>
<feature type="transmembrane region" description="Helical" evidence="1">
    <location>
        <begin position="102"/>
        <end position="129"/>
    </location>
</feature>
<protein>
    <submittedName>
        <fullName evidence="2">Uncharacterized protein</fullName>
    </submittedName>
</protein>
<keyword evidence="3" id="KW-1185">Reference proteome</keyword>
<sequence length="309" mass="34994">MARSTTFLIDFLKYDIVWEVLVGIVMLTVLALLITSFFKIRETQKAPRRGFMCLKFALFSTFVGTLLIWIYRLLYILKYLSVLNASQRGDRSAETGRRLTDWAFFFVRIGWIFIFATIAGVGLGILYSWQDCHKLRGIVQWVTYGFVSVAMIFDLVVLGTYESNTTDYYEQLRGDRSNFSSVGGNEIPQFQEVSIAFDFLLWVSALAATGFSVAVLLRARKIGQHWQNAILLLIASIMFLICTTWGIASDILWAIPRNVSQPTWTTVLSSILYYVPPCIALALLFAIGSRNHGGLWSTTSSQHGHKSFQ</sequence>
<keyword evidence="1" id="KW-0812">Transmembrane</keyword>
<feature type="transmembrane region" description="Helical" evidence="1">
    <location>
        <begin position="267"/>
        <end position="287"/>
    </location>
</feature>